<dbReference type="PANTHER" id="PTHR22684">
    <property type="entry name" value="NULP1-RELATED"/>
    <property type="match status" value="1"/>
</dbReference>
<proteinExistence type="predicted"/>
<gene>
    <name evidence="2" type="ORF">CPB84DRAFT_1794450</name>
</gene>
<comment type="caution">
    <text evidence="2">The sequence shown here is derived from an EMBL/GenBank/DDBJ whole genome shotgun (WGS) entry which is preliminary data.</text>
</comment>
<dbReference type="GO" id="GO:0072344">
    <property type="term" value="P:rescue of stalled ribosome"/>
    <property type="evidence" value="ECO:0007669"/>
    <property type="project" value="TreeGrafter"/>
</dbReference>
<dbReference type="GO" id="GO:1990112">
    <property type="term" value="C:RQC complex"/>
    <property type="evidence" value="ECO:0007669"/>
    <property type="project" value="TreeGrafter"/>
</dbReference>
<dbReference type="GO" id="GO:1990116">
    <property type="term" value="P:ribosome-associated ubiquitin-dependent protein catabolic process"/>
    <property type="evidence" value="ECO:0007669"/>
    <property type="project" value="TreeGrafter"/>
</dbReference>
<evidence type="ECO:0000313" key="2">
    <source>
        <dbReference type="EMBL" id="KAF8878008.1"/>
    </source>
</evidence>
<dbReference type="EMBL" id="JADNYJ010000163">
    <property type="protein sequence ID" value="KAF8878008.1"/>
    <property type="molecule type" value="Genomic_DNA"/>
</dbReference>
<dbReference type="Pfam" id="PF04910">
    <property type="entry name" value="Tcf25"/>
    <property type="match status" value="1"/>
</dbReference>
<reference evidence="2" key="1">
    <citation type="submission" date="2020-11" db="EMBL/GenBank/DDBJ databases">
        <authorList>
            <consortium name="DOE Joint Genome Institute"/>
            <person name="Ahrendt S."/>
            <person name="Riley R."/>
            <person name="Andreopoulos W."/>
            <person name="LaButti K."/>
            <person name="Pangilinan J."/>
            <person name="Ruiz-duenas F.J."/>
            <person name="Barrasa J.M."/>
            <person name="Sanchez-Garcia M."/>
            <person name="Camarero S."/>
            <person name="Miyauchi S."/>
            <person name="Serrano A."/>
            <person name="Linde D."/>
            <person name="Babiker R."/>
            <person name="Drula E."/>
            <person name="Ayuso-Fernandez I."/>
            <person name="Pacheco R."/>
            <person name="Padilla G."/>
            <person name="Ferreira P."/>
            <person name="Barriuso J."/>
            <person name="Kellner H."/>
            <person name="Castanera R."/>
            <person name="Alfaro M."/>
            <person name="Ramirez L."/>
            <person name="Pisabarro A.G."/>
            <person name="Kuo A."/>
            <person name="Tritt A."/>
            <person name="Lipzen A."/>
            <person name="He G."/>
            <person name="Yan M."/>
            <person name="Ng V."/>
            <person name="Cullen D."/>
            <person name="Martin F."/>
            <person name="Rosso M.-N."/>
            <person name="Henrissat B."/>
            <person name="Hibbett D."/>
            <person name="Martinez A.T."/>
            <person name="Grigoriev I.V."/>
        </authorList>
    </citation>
    <scope>NUCLEOTIDE SEQUENCE</scope>
    <source>
        <strain evidence="2">AH 44721</strain>
    </source>
</reference>
<organism evidence="2 3">
    <name type="scientific">Gymnopilus junonius</name>
    <name type="common">Spectacular rustgill mushroom</name>
    <name type="synonym">Gymnopilus spectabilis subsp. junonius</name>
    <dbReference type="NCBI Taxonomy" id="109634"/>
    <lineage>
        <taxon>Eukaryota</taxon>
        <taxon>Fungi</taxon>
        <taxon>Dikarya</taxon>
        <taxon>Basidiomycota</taxon>
        <taxon>Agaricomycotina</taxon>
        <taxon>Agaricomycetes</taxon>
        <taxon>Agaricomycetidae</taxon>
        <taxon>Agaricales</taxon>
        <taxon>Agaricineae</taxon>
        <taxon>Hymenogastraceae</taxon>
        <taxon>Gymnopilus</taxon>
    </lineage>
</organism>
<keyword evidence="3" id="KW-1185">Reference proteome</keyword>
<feature type="region of interest" description="Disordered" evidence="1">
    <location>
        <begin position="739"/>
        <end position="769"/>
    </location>
</feature>
<feature type="region of interest" description="Disordered" evidence="1">
    <location>
        <begin position="16"/>
        <end position="132"/>
    </location>
</feature>
<sequence>MPPRLNKRQQRELEELEALKSSEVLNSPSDEELEAGPSDRRNGGAGGVFMNGNAVLTAEESEEEEEQAVKSKKVRLSVKEEKKKAVEPTTNAPPHPPKPVREPPKSTPVHSTVKNEKKAQKKARQKEKKAANDELDQALAELSIQYPVSQKITQAASGKSSLADLLSVSLQHLDGEAEMRRFFGSRVVQASRAEGSASSKRKVPNVKSNLTRFQPTWWAAKGREGLSLRALSDEEVGAKVERHHWMPMQEKWWTVEYSKKYTSITKAFMGTVLSGDPQGFWDLLGTLPWHADTLLQISEVYRHREGRNAQAVDFIDRALFTYERAFMGAFTFTTGLNRLDFDRVENRPFFLALHRQVTGCVRTAFEFARLLYSIDPWTDPHGAAFHLDFVAIKSGMHEWLLDMYDVFEDRLAKNGGQLQNRLIPSLLPGWAYARALALRISEDARKEEDHTASSEALKEAARDFPSIVPLLADKLDVPIPANVRAHKDFKIMTDRYYLSDSMGILHILSHLYVQRSSPIWKDHSAWFSSTITSAFPSTLPSTLPTTGRRKSFLNQYENPHLRYSVYRHIMVLETSYRHLFSFIPKQVLEAKSLACDPLPPLTKISEYDDEFFKSVEDAFSSRSRTRRQRAVDERRLAQMIPDAAFRQQLQGFFDANPHFQERFPGGILQFAQMMGQLPPDVLEDLLVVEAANVAAAGGGGGGGMPGAFGEEDFVIDDEQLAAVPPVPMFAPFAQPMVGAFVDDEEDEGEEDDEDEDEDEEDISVSFLLL</sequence>
<dbReference type="InterPro" id="IPR006994">
    <property type="entry name" value="TCF25/Rqc1"/>
</dbReference>
<dbReference type="AlphaFoldDB" id="A0A9P5TGE8"/>
<feature type="compositionally biased region" description="Basic and acidic residues" evidence="1">
    <location>
        <begin position="77"/>
        <end position="86"/>
    </location>
</feature>
<dbReference type="OrthoDB" id="205993at2759"/>
<evidence type="ECO:0000256" key="1">
    <source>
        <dbReference type="SAM" id="MobiDB-lite"/>
    </source>
</evidence>
<accession>A0A9P5TGE8</accession>
<evidence type="ECO:0000313" key="3">
    <source>
        <dbReference type="Proteomes" id="UP000724874"/>
    </source>
</evidence>
<name>A0A9P5TGE8_GYMJU</name>
<dbReference type="PANTHER" id="PTHR22684:SF0">
    <property type="entry name" value="RIBOSOME QUALITY CONTROL COMPLEX SUBUNIT TCF25"/>
    <property type="match status" value="1"/>
</dbReference>
<protein>
    <submittedName>
        <fullName evidence="2">Transcriptional repressor TCF25-domain-containing protein</fullName>
    </submittedName>
</protein>
<feature type="compositionally biased region" description="Acidic residues" evidence="1">
    <location>
        <begin position="741"/>
        <end position="762"/>
    </location>
</feature>
<dbReference type="Proteomes" id="UP000724874">
    <property type="component" value="Unassembled WGS sequence"/>
</dbReference>